<organism evidence="7 8">
    <name type="scientific">Desulfoprunum benzoelyticum</name>
    <dbReference type="NCBI Taxonomy" id="1506996"/>
    <lineage>
        <taxon>Bacteria</taxon>
        <taxon>Pseudomonadati</taxon>
        <taxon>Thermodesulfobacteriota</taxon>
        <taxon>Desulfobulbia</taxon>
        <taxon>Desulfobulbales</taxon>
        <taxon>Desulfobulbaceae</taxon>
        <taxon>Desulfoprunum</taxon>
    </lineage>
</organism>
<accession>A0A840UQU7</accession>
<evidence type="ECO:0000256" key="2">
    <source>
        <dbReference type="ARBA" id="ARBA00022692"/>
    </source>
</evidence>
<keyword evidence="4 6" id="KW-0472">Membrane</keyword>
<dbReference type="PANTHER" id="PTHR37306:SF1">
    <property type="entry name" value="COLICIN V PRODUCTION PROTEIN"/>
    <property type="match status" value="1"/>
</dbReference>
<evidence type="ECO:0000313" key="8">
    <source>
        <dbReference type="Proteomes" id="UP000539642"/>
    </source>
</evidence>
<keyword evidence="3 6" id="KW-1133">Transmembrane helix</keyword>
<comment type="subcellular location">
    <subcellularLocation>
        <location evidence="1">Membrane</location>
        <topology evidence="1">Multi-pass membrane protein</topology>
    </subcellularLocation>
</comment>
<name>A0A840UQU7_9BACT</name>
<sequence length="252" mass="26834">MEIGANLTLYDLLVLGLLLLLVARGLWLGFLRQIIGLVALYFGYIVASQYHDRLFPFLRDLSGNPKVVFFAAYALLFAATYIVAVLAGKGLNYVIKVSMAGWFDRLLGGVLGLAKGILLVVLMHMVLGTVLAPENQLLRNCETCDELNAATGLALELIRNEEARKALMQQVPAISVDTVKDYIAPGAKVPPPTYPPPEGARPAPVPPPPSPPASSSTGAESRGSSFWDEPPADKAAVAPSAPSRPTAPPPQP</sequence>
<evidence type="ECO:0000256" key="6">
    <source>
        <dbReference type="SAM" id="Phobius"/>
    </source>
</evidence>
<dbReference type="GO" id="GO:0009403">
    <property type="term" value="P:toxin biosynthetic process"/>
    <property type="evidence" value="ECO:0007669"/>
    <property type="project" value="InterPro"/>
</dbReference>
<comment type="caution">
    <text evidence="7">The sequence shown here is derived from an EMBL/GenBank/DDBJ whole genome shotgun (WGS) entry which is preliminary data.</text>
</comment>
<feature type="region of interest" description="Disordered" evidence="5">
    <location>
        <begin position="187"/>
        <end position="252"/>
    </location>
</feature>
<evidence type="ECO:0000256" key="1">
    <source>
        <dbReference type="ARBA" id="ARBA00004141"/>
    </source>
</evidence>
<protein>
    <submittedName>
        <fullName evidence="7">Membrane protein required for colicin V production</fullName>
    </submittedName>
</protein>
<reference evidence="7 8" key="1">
    <citation type="submission" date="2020-08" db="EMBL/GenBank/DDBJ databases">
        <title>Genomic Encyclopedia of Type Strains, Phase IV (KMG-IV): sequencing the most valuable type-strain genomes for metagenomic binning, comparative biology and taxonomic classification.</title>
        <authorList>
            <person name="Goeker M."/>
        </authorList>
    </citation>
    <scope>NUCLEOTIDE SEQUENCE [LARGE SCALE GENOMIC DNA]</scope>
    <source>
        <strain evidence="7 8">DSM 28570</strain>
    </source>
</reference>
<evidence type="ECO:0000256" key="4">
    <source>
        <dbReference type="ARBA" id="ARBA00023136"/>
    </source>
</evidence>
<keyword evidence="2 6" id="KW-0812">Transmembrane</keyword>
<feature type="compositionally biased region" description="Low complexity" evidence="5">
    <location>
        <begin position="213"/>
        <end position="225"/>
    </location>
</feature>
<feature type="transmembrane region" description="Helical" evidence="6">
    <location>
        <begin position="30"/>
        <end position="47"/>
    </location>
</feature>
<dbReference type="RefSeq" id="WP_183348388.1">
    <property type="nucleotide sequence ID" value="NZ_JACHEO010000002.1"/>
</dbReference>
<dbReference type="InterPro" id="IPR003825">
    <property type="entry name" value="Colicin-V_CvpA"/>
</dbReference>
<dbReference type="AlphaFoldDB" id="A0A840UQU7"/>
<dbReference type="EMBL" id="JACHEO010000002">
    <property type="protein sequence ID" value="MBB5347013.1"/>
    <property type="molecule type" value="Genomic_DNA"/>
</dbReference>
<evidence type="ECO:0000256" key="3">
    <source>
        <dbReference type="ARBA" id="ARBA00022989"/>
    </source>
</evidence>
<feature type="compositionally biased region" description="Pro residues" evidence="5">
    <location>
        <begin position="188"/>
        <end position="212"/>
    </location>
</feature>
<evidence type="ECO:0000256" key="5">
    <source>
        <dbReference type="SAM" id="MobiDB-lite"/>
    </source>
</evidence>
<keyword evidence="8" id="KW-1185">Reference proteome</keyword>
<gene>
    <name evidence="7" type="ORF">HNQ81_000723</name>
</gene>
<dbReference type="Pfam" id="PF02674">
    <property type="entry name" value="Colicin_V"/>
    <property type="match status" value="1"/>
</dbReference>
<feature type="transmembrane region" description="Helical" evidence="6">
    <location>
        <begin position="107"/>
        <end position="132"/>
    </location>
</feature>
<feature type="transmembrane region" description="Helical" evidence="6">
    <location>
        <begin position="7"/>
        <end position="24"/>
    </location>
</feature>
<evidence type="ECO:0000313" key="7">
    <source>
        <dbReference type="EMBL" id="MBB5347013.1"/>
    </source>
</evidence>
<dbReference type="GO" id="GO:0016020">
    <property type="term" value="C:membrane"/>
    <property type="evidence" value="ECO:0007669"/>
    <property type="project" value="UniProtKB-SubCell"/>
</dbReference>
<feature type="compositionally biased region" description="Low complexity" evidence="5">
    <location>
        <begin position="235"/>
        <end position="244"/>
    </location>
</feature>
<dbReference type="PANTHER" id="PTHR37306">
    <property type="entry name" value="COLICIN V PRODUCTION PROTEIN"/>
    <property type="match status" value="1"/>
</dbReference>
<proteinExistence type="predicted"/>
<feature type="transmembrane region" description="Helical" evidence="6">
    <location>
        <begin position="67"/>
        <end position="87"/>
    </location>
</feature>
<dbReference type="Proteomes" id="UP000539642">
    <property type="component" value="Unassembled WGS sequence"/>
</dbReference>